<dbReference type="RefSeq" id="WP_060635291.1">
    <property type="nucleotide sequence ID" value="NZ_CBXV010000002.1"/>
</dbReference>
<evidence type="ECO:0000256" key="1">
    <source>
        <dbReference type="SAM" id="MobiDB-lite"/>
    </source>
</evidence>
<organism evidence="3 4">
    <name type="scientific">Pyrinomonas methylaliphatogenes</name>
    <dbReference type="NCBI Taxonomy" id="454194"/>
    <lineage>
        <taxon>Bacteria</taxon>
        <taxon>Pseudomonadati</taxon>
        <taxon>Acidobacteriota</taxon>
        <taxon>Blastocatellia</taxon>
        <taxon>Blastocatellales</taxon>
        <taxon>Pyrinomonadaceae</taxon>
        <taxon>Pyrinomonas</taxon>
    </lineage>
</organism>
<feature type="region of interest" description="Disordered" evidence="1">
    <location>
        <begin position="120"/>
        <end position="143"/>
    </location>
</feature>
<gene>
    <name evidence="3" type="ORF">PYK22_00683</name>
</gene>
<feature type="transmembrane region" description="Helical" evidence="2">
    <location>
        <begin position="93"/>
        <end position="114"/>
    </location>
</feature>
<dbReference type="STRING" id="454194.PYK22_00683"/>
<sequence>MLFSITHSLYHALMALGSLVCHQAPERSPHLWHVQIPLCWRCSGILFGSLALVASTIVCRRLPPLRLSLAFALLMPLDVVGAIFGLWKGLNAARFITGTLWGVFGTSAILQLALRPKRNEPAPPNRPLELESQTSLPPFTPSN</sequence>
<reference evidence="3 4" key="1">
    <citation type="submission" date="2013-12" db="EMBL/GenBank/DDBJ databases">
        <authorList>
            <person name="Stott M."/>
        </authorList>
    </citation>
    <scope>NUCLEOTIDE SEQUENCE [LARGE SCALE GENOMIC DNA]</scope>
    <source>
        <strain evidence="3 4">K22</strain>
    </source>
</reference>
<dbReference type="Proteomes" id="UP000031518">
    <property type="component" value="Unassembled WGS sequence"/>
</dbReference>
<proteinExistence type="predicted"/>
<evidence type="ECO:0000256" key="2">
    <source>
        <dbReference type="SAM" id="Phobius"/>
    </source>
</evidence>
<dbReference type="Pfam" id="PF09858">
    <property type="entry name" value="DUF2085"/>
    <property type="match status" value="1"/>
</dbReference>
<evidence type="ECO:0000313" key="4">
    <source>
        <dbReference type="Proteomes" id="UP000031518"/>
    </source>
</evidence>
<accession>A0A0B6WTY5</accession>
<name>A0A0B6WTY5_9BACT</name>
<dbReference type="EMBL" id="CBXV010000002">
    <property type="protein sequence ID" value="CDM64688.1"/>
    <property type="molecule type" value="Genomic_DNA"/>
</dbReference>
<keyword evidence="2" id="KW-0472">Membrane</keyword>
<protein>
    <submittedName>
        <fullName evidence="3">Predicted membrane protein</fullName>
    </submittedName>
</protein>
<dbReference type="OrthoDB" id="9810176at2"/>
<keyword evidence="2" id="KW-0812">Transmembrane</keyword>
<dbReference type="AlphaFoldDB" id="A0A0B6WTY5"/>
<feature type="transmembrane region" description="Helical" evidence="2">
    <location>
        <begin position="33"/>
        <end position="55"/>
    </location>
</feature>
<feature type="transmembrane region" description="Helical" evidence="2">
    <location>
        <begin position="67"/>
        <end position="87"/>
    </location>
</feature>
<keyword evidence="2" id="KW-1133">Transmembrane helix</keyword>
<keyword evidence="4" id="KW-1185">Reference proteome</keyword>
<reference evidence="3 4" key="2">
    <citation type="submission" date="2015-01" db="EMBL/GenBank/DDBJ databases">
        <title>Complete genome sequence of Pyrinomonas methylaliphatogenes type strain K22T.</title>
        <authorList>
            <person name="Lee K.C.Y."/>
            <person name="Power J.F."/>
            <person name="Dunfield P.F."/>
            <person name="Morgan X.C."/>
            <person name="Huttenhower C."/>
            <person name="Stott M.B."/>
        </authorList>
    </citation>
    <scope>NUCLEOTIDE SEQUENCE [LARGE SCALE GENOMIC DNA]</scope>
    <source>
        <strain evidence="3 4">K22</strain>
    </source>
</reference>
<evidence type="ECO:0000313" key="3">
    <source>
        <dbReference type="EMBL" id="CDM64688.1"/>
    </source>
</evidence>
<dbReference type="InterPro" id="IPR019206">
    <property type="entry name" value="DUF2085_TM"/>
</dbReference>